<accession>A0A6S6UFT5</accession>
<evidence type="ECO:0000313" key="2">
    <source>
        <dbReference type="EMBL" id="CAA6830888.1"/>
    </source>
</evidence>
<name>A0A6S6UFT5_9GAMM</name>
<proteinExistence type="predicted"/>
<dbReference type="EMBL" id="CACVAT010000644">
    <property type="protein sequence ID" value="CAA6830888.1"/>
    <property type="molecule type" value="Genomic_DNA"/>
</dbReference>
<dbReference type="AlphaFoldDB" id="A0A6S6UFT5"/>
<dbReference type="InterPro" id="IPR018631">
    <property type="entry name" value="AAA-ATPase-like_dom"/>
</dbReference>
<dbReference type="Pfam" id="PF09820">
    <property type="entry name" value="AAA-ATPase_like"/>
    <property type="match status" value="1"/>
</dbReference>
<dbReference type="InterPro" id="IPR012547">
    <property type="entry name" value="PDDEXK_9"/>
</dbReference>
<reference evidence="2" key="1">
    <citation type="submission" date="2020-01" db="EMBL/GenBank/DDBJ databases">
        <authorList>
            <person name="Meier V. D."/>
            <person name="Meier V D."/>
        </authorList>
    </citation>
    <scope>NUCLEOTIDE SEQUENCE</scope>
    <source>
        <strain evidence="2">HLG_WM_MAG_09</strain>
    </source>
</reference>
<organism evidence="2">
    <name type="scientific">uncultured Thiotrichaceae bacterium</name>
    <dbReference type="NCBI Taxonomy" id="298394"/>
    <lineage>
        <taxon>Bacteria</taxon>
        <taxon>Pseudomonadati</taxon>
        <taxon>Pseudomonadota</taxon>
        <taxon>Gammaproteobacteria</taxon>
        <taxon>Thiotrichales</taxon>
        <taxon>Thiotrichaceae</taxon>
        <taxon>environmental samples</taxon>
    </lineage>
</organism>
<dbReference type="PANTHER" id="PTHR34825">
    <property type="entry name" value="CONSERVED PROTEIN, WITH A WEAK D-GALACTARATE DEHYDRATASE/ALTRONATE HYDROLASE DOMAIN"/>
    <property type="match status" value="1"/>
</dbReference>
<protein>
    <recommendedName>
        <fullName evidence="1">AAA-ATPase-like domain-containing protein</fullName>
    </recommendedName>
</protein>
<sequence>MSTRKQLPIGIQTFREIRQNNHYYVDKTQLALQLIQEGKHYFLSRPRRFGKSLFLDTLKELFEGNKPLFEGLMVKKHWDWSVRYPVLRFSFGSGNFTNADYLAKNLAAQLDNLEALFDFNSGYSTCPERFQALIQHAHATTKQPVVVLVDEYDKPILDALAYPDVARTNRDFLRGFYGTIKDYDAHIRFSFLTGVSKFSKVSLFSGLNNLYDITISPEFSAICGYTDNDIGTTFAPELTDLNRDKIRDWYNGYNWMGESVYNPFDILQLFKRREFKNYWFETGTPTFLVDALTKRHVVTPLLDQLSSDDELLSSFDVDEMAIEALMFQTGYLTIKEREHLDGNYFYTLGYPNREVYQSLNNSLLKHLVQDGGAQVRQRLQLRKLLLANDFDGLKTLFHSFFSGIPHHWYSNNDIQGYEGFYASVFYSYFAALGLDVTVEDCTNHGRLDMTLKFNEQVYLFEFKVVELAPEGRAMQQLKDRRYADKYQDLGWPIHLVGVEFSKVERNVVGFEVEVG</sequence>
<evidence type="ECO:0000259" key="1">
    <source>
        <dbReference type="Pfam" id="PF09820"/>
    </source>
</evidence>
<dbReference type="Pfam" id="PF08011">
    <property type="entry name" value="PDDEXK_9"/>
    <property type="match status" value="1"/>
</dbReference>
<dbReference type="PANTHER" id="PTHR34825:SF1">
    <property type="entry name" value="AAA-ATPASE-LIKE DOMAIN-CONTAINING PROTEIN"/>
    <property type="match status" value="1"/>
</dbReference>
<gene>
    <name evidence="2" type="ORF">HELGO_WM27442</name>
</gene>
<feature type="domain" description="AAA-ATPase-like" evidence="1">
    <location>
        <begin position="8"/>
        <end position="204"/>
    </location>
</feature>